<dbReference type="SMART" id="SM00642">
    <property type="entry name" value="Aamy"/>
    <property type="match status" value="1"/>
</dbReference>
<dbReference type="InterPro" id="IPR014756">
    <property type="entry name" value="Ig_E-set"/>
</dbReference>
<dbReference type="CDD" id="cd02857">
    <property type="entry name" value="E_set_CDase_PDE_N"/>
    <property type="match status" value="1"/>
</dbReference>
<dbReference type="Gene3D" id="2.60.40.10">
    <property type="entry name" value="Immunoglobulins"/>
    <property type="match status" value="1"/>
</dbReference>
<gene>
    <name evidence="5" type="ORF">G5B17_12980</name>
</gene>
<feature type="domain" description="Glycosyl hydrolase family 13 catalytic" evidence="4">
    <location>
        <begin position="144"/>
        <end position="598"/>
    </location>
</feature>
<proteinExistence type="inferred from homology"/>
<evidence type="ECO:0000313" key="5">
    <source>
        <dbReference type="EMBL" id="NSG86301.1"/>
    </source>
</evidence>
<dbReference type="Gene3D" id="2.60.40.1180">
    <property type="entry name" value="Golgi alpha-mannosidase II"/>
    <property type="match status" value="1"/>
</dbReference>
<dbReference type="EMBL" id="JAAITS010000036">
    <property type="protein sequence ID" value="NSG86301.1"/>
    <property type="molecule type" value="Genomic_DNA"/>
</dbReference>
<dbReference type="InterPro" id="IPR013783">
    <property type="entry name" value="Ig-like_fold"/>
</dbReference>
<evidence type="ECO:0000256" key="2">
    <source>
        <dbReference type="ARBA" id="ARBA00022801"/>
    </source>
</evidence>
<dbReference type="SUPFAM" id="SSF81296">
    <property type="entry name" value="E set domains"/>
    <property type="match status" value="1"/>
</dbReference>
<dbReference type="GO" id="GO:0016787">
    <property type="term" value="F:hydrolase activity"/>
    <property type="evidence" value="ECO:0007669"/>
    <property type="project" value="UniProtKB-KW"/>
</dbReference>
<reference evidence="5 6" key="1">
    <citation type="journal article" date="2020" name="Cell Host Microbe">
        <title>Functional and Genomic Variation between Human-Derived Isolates of Lachnospiraceae Reveals Inter- and Intra-Species Diversity.</title>
        <authorList>
            <person name="Sorbara M.T."/>
            <person name="Littmann E.R."/>
            <person name="Fontana E."/>
            <person name="Moody T.U."/>
            <person name="Kohout C.E."/>
            <person name="Gjonbalaj M."/>
            <person name="Eaton V."/>
            <person name="Seok R."/>
            <person name="Leiner I.M."/>
            <person name="Pamer E.G."/>
        </authorList>
    </citation>
    <scope>NUCLEOTIDE SEQUENCE [LARGE SCALE GENOMIC DNA]</scope>
    <source>
        <strain evidence="5 6">MSK.17.74</strain>
    </source>
</reference>
<dbReference type="SUPFAM" id="SSF51445">
    <property type="entry name" value="(Trans)glycosidases"/>
    <property type="match status" value="1"/>
</dbReference>
<dbReference type="InterPro" id="IPR004185">
    <property type="entry name" value="Glyco_hydro_13_lg-like_dom"/>
</dbReference>
<keyword evidence="2 5" id="KW-0378">Hydrolase</keyword>
<sequence>MDRNNADVMKKMQYILNMRPVLNTEALFSDGSDYYRCPSNPKAGDKVRIRFRTKRNNVDMVYLVYDGKRQQMERVAKSNGFDYYETSIIMGEEIVRYHFEITYGWVTCYYNYQGVSMNPEERLEFEIYPDYDTPQWAKGAVMYQIFVDRFCNGDPTNDVEDREYFYIGDMTSRVRDWGKVPAVMGVREFYGGDLQGIMDKLDYLQDLGVDVIYLNPIFVSPSNHKYDIQDYEYVDPHYGKIVEDMDDGLLNEGDRENAHARKFIKRVTDKRNLEASNELFAKLVEEIHKRGMKVILDGVFNHCGSFNKWMDRERIYENQEGYPKGAYISADSPYRYYFNFYDENRWPYNPTYDGWWTHDTLPKLNYEASRDLYDKILEIGKKWVSAPYNVDGWRLDVAADLGHSNEFNHQFWKDFRKAVKEANPNAIILAEHYGNPESWLQGDEWDTVMNYDAFMEPLTWFLTGMEKHSDECRDDLYGNSDAFIGAMKTHMRALHMSALYTSMNELSNHDHSRFLTRTNRRVGRISYAGAEAASQNINPAVMREGVVVQMTWPGAPTVYYGDEAGVCGFTDPDNRRTYPWGHEDQMMIAFHRDMIKIHKEYDFLSNGSLVFLWNDYQGLCFGRFSHDERMIVILNNRNEDREVEIEVWKTGISRLKDSVLKRIMLSYRDGYTTEEYEYTAKVGVIRVPMPAFGAMVLYHKCENPTIFVED</sequence>
<organism evidence="5 6">
    <name type="scientific">Blautia faecis</name>
    <dbReference type="NCBI Taxonomy" id="871665"/>
    <lineage>
        <taxon>Bacteria</taxon>
        <taxon>Bacillati</taxon>
        <taxon>Bacillota</taxon>
        <taxon>Clostridia</taxon>
        <taxon>Lachnospirales</taxon>
        <taxon>Lachnospiraceae</taxon>
        <taxon>Blautia</taxon>
    </lineage>
</organism>
<dbReference type="Gene3D" id="3.20.20.80">
    <property type="entry name" value="Glycosidases"/>
    <property type="match status" value="1"/>
</dbReference>
<protein>
    <submittedName>
        <fullName evidence="5">Glycoside hydrolase family 13 protein</fullName>
    </submittedName>
</protein>
<dbReference type="PANTHER" id="PTHR10357:SF210">
    <property type="entry name" value="MALTODEXTRIN GLUCOSIDASE"/>
    <property type="match status" value="1"/>
</dbReference>
<dbReference type="Pfam" id="PF00128">
    <property type="entry name" value="Alpha-amylase"/>
    <property type="match status" value="2"/>
</dbReference>
<comment type="caution">
    <text evidence="5">The sequence shown here is derived from an EMBL/GenBank/DDBJ whole genome shotgun (WGS) entry which is preliminary data.</text>
</comment>
<evidence type="ECO:0000259" key="4">
    <source>
        <dbReference type="SMART" id="SM00642"/>
    </source>
</evidence>
<comment type="similarity">
    <text evidence="1">Belongs to the glycosyl hydrolase 13 family.</text>
</comment>
<name>A0ABX2H8P2_9FIRM</name>
<dbReference type="CDD" id="cd11338">
    <property type="entry name" value="AmyAc_CMD"/>
    <property type="match status" value="1"/>
</dbReference>
<dbReference type="RefSeq" id="WP_173770005.1">
    <property type="nucleotide sequence ID" value="NZ_JAAITS010000036.1"/>
</dbReference>
<evidence type="ECO:0000313" key="6">
    <source>
        <dbReference type="Proteomes" id="UP001644719"/>
    </source>
</evidence>
<dbReference type="Proteomes" id="UP001644719">
    <property type="component" value="Unassembled WGS sequence"/>
</dbReference>
<dbReference type="SUPFAM" id="SSF51011">
    <property type="entry name" value="Glycosyl hydrolase domain"/>
    <property type="match status" value="1"/>
</dbReference>
<keyword evidence="3" id="KW-0326">Glycosidase</keyword>
<evidence type="ECO:0000256" key="3">
    <source>
        <dbReference type="ARBA" id="ARBA00023295"/>
    </source>
</evidence>
<dbReference type="InterPro" id="IPR013780">
    <property type="entry name" value="Glyco_hydro_b"/>
</dbReference>
<keyword evidence="6" id="KW-1185">Reference proteome</keyword>
<accession>A0ABX2H8P2</accession>
<evidence type="ECO:0000256" key="1">
    <source>
        <dbReference type="ARBA" id="ARBA00008061"/>
    </source>
</evidence>
<dbReference type="InterPro" id="IPR006047">
    <property type="entry name" value="GH13_cat_dom"/>
</dbReference>
<dbReference type="PANTHER" id="PTHR10357">
    <property type="entry name" value="ALPHA-AMYLASE FAMILY MEMBER"/>
    <property type="match status" value="1"/>
</dbReference>
<dbReference type="InterPro" id="IPR017853">
    <property type="entry name" value="GH"/>
</dbReference>
<dbReference type="Pfam" id="PF02903">
    <property type="entry name" value="Alpha-amylase_N"/>
    <property type="match status" value="1"/>
</dbReference>